<reference evidence="1" key="1">
    <citation type="journal article" date="2014" name="Front. Microbiol.">
        <title>High frequency of phylogenetically diverse reductive dehalogenase-homologous genes in deep subseafloor sedimentary metagenomes.</title>
        <authorList>
            <person name="Kawai M."/>
            <person name="Futagami T."/>
            <person name="Toyoda A."/>
            <person name="Takaki Y."/>
            <person name="Nishi S."/>
            <person name="Hori S."/>
            <person name="Arai W."/>
            <person name="Tsubouchi T."/>
            <person name="Morono Y."/>
            <person name="Uchiyama I."/>
            <person name="Ito T."/>
            <person name="Fujiyama A."/>
            <person name="Inagaki F."/>
            <person name="Takami H."/>
        </authorList>
    </citation>
    <scope>NUCLEOTIDE SEQUENCE</scope>
    <source>
        <strain evidence="1">Expedition CK06-06</strain>
    </source>
</reference>
<dbReference type="InterPro" id="IPR042100">
    <property type="entry name" value="Bug_dom1"/>
</dbReference>
<dbReference type="AlphaFoldDB" id="X1FG20"/>
<feature type="non-terminal residue" evidence="1">
    <location>
        <position position="193"/>
    </location>
</feature>
<organism evidence="1">
    <name type="scientific">marine sediment metagenome</name>
    <dbReference type="NCBI Taxonomy" id="412755"/>
    <lineage>
        <taxon>unclassified sequences</taxon>
        <taxon>metagenomes</taxon>
        <taxon>ecological metagenomes</taxon>
    </lineage>
</organism>
<dbReference type="PANTHER" id="PTHR42928">
    <property type="entry name" value="TRICARBOXYLATE-BINDING PROTEIN"/>
    <property type="match status" value="1"/>
</dbReference>
<evidence type="ECO:0008006" key="2">
    <source>
        <dbReference type="Google" id="ProtNLM"/>
    </source>
</evidence>
<proteinExistence type="predicted"/>
<name>X1FG20_9ZZZZ</name>
<protein>
    <recommendedName>
        <fullName evidence="2">Tripartite tricarboxylate transporter substrate binding protein</fullName>
    </recommendedName>
</protein>
<sequence length="193" mass="20547">MKKILICLLIFVLFFCITGIVFSSEVWQPKRIITLIVPWGAGGASDLTARILAAEMEPILGTKIAVVNQPGASGSIGAKSVFDAKHDGYTWLGSSNSPTATYQVQGLTPDISHTVWQACFAIYTPCIICVNPDSVITDWESLVKAFKSREVAVASAGIDAGGHTAAETFAAKMNVKYKHVPYKGGNPAIVSTV</sequence>
<evidence type="ECO:0000313" key="1">
    <source>
        <dbReference type="EMBL" id="GAH43927.1"/>
    </source>
</evidence>
<dbReference type="Pfam" id="PF03401">
    <property type="entry name" value="TctC"/>
    <property type="match status" value="1"/>
</dbReference>
<dbReference type="InterPro" id="IPR005064">
    <property type="entry name" value="BUG"/>
</dbReference>
<accession>X1FG20</accession>
<dbReference type="PANTHER" id="PTHR42928:SF5">
    <property type="entry name" value="BLR1237 PROTEIN"/>
    <property type="match status" value="1"/>
</dbReference>
<comment type="caution">
    <text evidence="1">The sequence shown here is derived from an EMBL/GenBank/DDBJ whole genome shotgun (WGS) entry which is preliminary data.</text>
</comment>
<dbReference type="EMBL" id="BARU01005989">
    <property type="protein sequence ID" value="GAH43927.1"/>
    <property type="molecule type" value="Genomic_DNA"/>
</dbReference>
<dbReference type="Gene3D" id="3.40.190.150">
    <property type="entry name" value="Bordetella uptake gene, domain 1"/>
    <property type="match status" value="1"/>
</dbReference>
<gene>
    <name evidence="1" type="ORF">S03H2_11757</name>
</gene>